<feature type="non-terminal residue" evidence="1">
    <location>
        <position position="1"/>
    </location>
</feature>
<gene>
    <name evidence="1" type="ORF">AVEN_114113_1</name>
</gene>
<dbReference type="AlphaFoldDB" id="A0A4Y2X5F0"/>
<dbReference type="Proteomes" id="UP000499080">
    <property type="component" value="Unassembled WGS sequence"/>
</dbReference>
<dbReference type="EMBL" id="BGPR01071572">
    <property type="protein sequence ID" value="GBO44719.1"/>
    <property type="molecule type" value="Genomic_DNA"/>
</dbReference>
<dbReference type="PANTHER" id="PTHR46060">
    <property type="entry name" value="MARINER MOS1 TRANSPOSASE-LIKE PROTEIN"/>
    <property type="match status" value="1"/>
</dbReference>
<dbReference type="PANTHER" id="PTHR46060:SF1">
    <property type="entry name" value="MARINER MOS1 TRANSPOSASE-LIKE PROTEIN"/>
    <property type="match status" value="1"/>
</dbReference>
<dbReference type="InterPro" id="IPR036397">
    <property type="entry name" value="RNaseH_sf"/>
</dbReference>
<dbReference type="OrthoDB" id="616263at2759"/>
<accession>A0A4Y2X5F0</accession>
<evidence type="ECO:0000313" key="2">
    <source>
        <dbReference type="Proteomes" id="UP000499080"/>
    </source>
</evidence>
<dbReference type="Gene3D" id="3.30.420.10">
    <property type="entry name" value="Ribonuclease H-like superfamily/Ribonuclease H"/>
    <property type="match status" value="1"/>
</dbReference>
<keyword evidence="2" id="KW-1185">Reference proteome</keyword>
<name>A0A4Y2X5F0_ARAVE</name>
<comment type="caution">
    <text evidence="1">The sequence shown here is derived from an EMBL/GenBank/DDBJ whole genome shotgun (WGS) entry which is preliminary data.</text>
</comment>
<dbReference type="GO" id="GO:0003676">
    <property type="term" value="F:nucleic acid binding"/>
    <property type="evidence" value="ECO:0007669"/>
    <property type="project" value="InterPro"/>
</dbReference>
<dbReference type="InterPro" id="IPR052709">
    <property type="entry name" value="Transposase-MT_Hybrid"/>
</dbReference>
<sequence>ELYTPNLWSCIHRTTINAESYCEALRGLRKAVRNKRRGKLSKGNVFLHDNARPRNTGFFRSFGWEVWQHPPYCPDPVPCDCHVFGKLKEHFGGRQFSNYDQIETSVLSWLQDQGAIFCRQGIVRLVERSEKCLQRLGDYVEK</sequence>
<protein>
    <recommendedName>
        <fullName evidence="3">Histone-lysine N-methyltransferase SETMAR</fullName>
    </recommendedName>
</protein>
<proteinExistence type="predicted"/>
<evidence type="ECO:0000313" key="1">
    <source>
        <dbReference type="EMBL" id="GBO44719.1"/>
    </source>
</evidence>
<organism evidence="1 2">
    <name type="scientific">Araneus ventricosus</name>
    <name type="common">Orbweaver spider</name>
    <name type="synonym">Epeira ventricosa</name>
    <dbReference type="NCBI Taxonomy" id="182803"/>
    <lineage>
        <taxon>Eukaryota</taxon>
        <taxon>Metazoa</taxon>
        <taxon>Ecdysozoa</taxon>
        <taxon>Arthropoda</taxon>
        <taxon>Chelicerata</taxon>
        <taxon>Arachnida</taxon>
        <taxon>Araneae</taxon>
        <taxon>Araneomorphae</taxon>
        <taxon>Entelegynae</taxon>
        <taxon>Araneoidea</taxon>
        <taxon>Araneidae</taxon>
        <taxon>Araneus</taxon>
    </lineage>
</organism>
<reference evidence="1 2" key="1">
    <citation type="journal article" date="2019" name="Sci. Rep.">
        <title>Orb-weaving spider Araneus ventricosus genome elucidates the spidroin gene catalogue.</title>
        <authorList>
            <person name="Kono N."/>
            <person name="Nakamura H."/>
            <person name="Ohtoshi R."/>
            <person name="Moran D.A.P."/>
            <person name="Shinohara A."/>
            <person name="Yoshida Y."/>
            <person name="Fujiwara M."/>
            <person name="Mori M."/>
            <person name="Tomita M."/>
            <person name="Arakawa K."/>
        </authorList>
    </citation>
    <scope>NUCLEOTIDE SEQUENCE [LARGE SCALE GENOMIC DNA]</scope>
</reference>
<evidence type="ECO:0008006" key="3">
    <source>
        <dbReference type="Google" id="ProtNLM"/>
    </source>
</evidence>